<dbReference type="PANTHER" id="PTHR43081">
    <property type="entry name" value="ADENYLATE CYCLASE, TERMINAL-DIFFERENTIATION SPECIFIC-RELATED"/>
    <property type="match status" value="1"/>
</dbReference>
<comment type="caution">
    <text evidence="2">The sequence shown here is derived from an EMBL/GenBank/DDBJ whole genome shotgun (WGS) entry which is preliminary data.</text>
</comment>
<dbReference type="PROSITE" id="PS50125">
    <property type="entry name" value="GUANYLATE_CYCLASE_2"/>
    <property type="match status" value="1"/>
</dbReference>
<dbReference type="InterPro" id="IPR032710">
    <property type="entry name" value="NTF2-like_dom_sf"/>
</dbReference>
<evidence type="ECO:0000259" key="1">
    <source>
        <dbReference type="PROSITE" id="PS50125"/>
    </source>
</evidence>
<dbReference type="CDD" id="cd07302">
    <property type="entry name" value="CHD"/>
    <property type="match status" value="1"/>
</dbReference>
<dbReference type="Pfam" id="PF13474">
    <property type="entry name" value="SnoaL_3"/>
    <property type="match status" value="1"/>
</dbReference>
<dbReference type="SMART" id="SM00044">
    <property type="entry name" value="CYCc"/>
    <property type="match status" value="1"/>
</dbReference>
<dbReference type="GO" id="GO:0035556">
    <property type="term" value="P:intracellular signal transduction"/>
    <property type="evidence" value="ECO:0007669"/>
    <property type="project" value="InterPro"/>
</dbReference>
<protein>
    <recommendedName>
        <fullName evidence="1">Guanylate cyclase domain-containing protein</fullName>
    </recommendedName>
</protein>
<dbReference type="STRING" id="1685379.AVO45_10905"/>
<keyword evidence="3" id="KW-1185">Reference proteome</keyword>
<dbReference type="Proteomes" id="UP000053791">
    <property type="component" value="Unassembled WGS sequence"/>
</dbReference>
<dbReference type="Gene3D" id="3.10.450.50">
    <property type="match status" value="1"/>
</dbReference>
<sequence>MQGPAITPSRELEAVANRLMEALSEGDADVVMNLLSEDGAMLYVGTAEEEVWTADMLRRGFADFVKAIPSFGYSKVEVHAFSAGNIGWAFWTAVWRFAGSDQDIRFRTTMVFALEKGQWRVVHMHNSTPVSNVEYVGQHHARLEELVAAARESHSHSLSGVATIMFTDIANSAAIVSAIGDSRWLDLVTAHLNRVEEIVTRNGGKLVKTLGDGTMSTFGSASSAMSAAIAVQRSLASSPEEPRLQSRIGVHTGEVLQTTDDFYGTVVNKAARIASTASPGEIRVSDATRIMVGGSSDFAFSDLACVALKGLEGEHMVYRLDWRG</sequence>
<proteinExistence type="predicted"/>
<dbReference type="OrthoDB" id="7699763at2"/>
<dbReference type="RefSeq" id="WP_068347968.1">
    <property type="nucleotide sequence ID" value="NZ_LQBQ01000034.1"/>
</dbReference>
<dbReference type="PANTHER" id="PTHR43081:SF19">
    <property type="entry name" value="PH-SENSITIVE ADENYLATE CYCLASE RV1264"/>
    <property type="match status" value="1"/>
</dbReference>
<dbReference type="SUPFAM" id="SSF55073">
    <property type="entry name" value="Nucleotide cyclase"/>
    <property type="match status" value="1"/>
</dbReference>
<name>A0A0X3TRA5_9RHOB</name>
<dbReference type="GO" id="GO:0006171">
    <property type="term" value="P:cAMP biosynthetic process"/>
    <property type="evidence" value="ECO:0007669"/>
    <property type="project" value="TreeGrafter"/>
</dbReference>
<dbReference type="AlphaFoldDB" id="A0A0X3TRA5"/>
<dbReference type="InterPro" id="IPR050697">
    <property type="entry name" value="Adenylyl/Guanylyl_Cyclase_3/4"/>
</dbReference>
<evidence type="ECO:0000313" key="3">
    <source>
        <dbReference type="Proteomes" id="UP000053791"/>
    </source>
</evidence>
<dbReference type="Pfam" id="PF00211">
    <property type="entry name" value="Guanylate_cyc"/>
    <property type="match status" value="1"/>
</dbReference>
<dbReference type="GO" id="GO:0004016">
    <property type="term" value="F:adenylate cyclase activity"/>
    <property type="evidence" value="ECO:0007669"/>
    <property type="project" value="UniProtKB-ARBA"/>
</dbReference>
<dbReference type="Gene3D" id="3.30.70.1230">
    <property type="entry name" value="Nucleotide cyclase"/>
    <property type="match status" value="1"/>
</dbReference>
<dbReference type="SUPFAM" id="SSF54427">
    <property type="entry name" value="NTF2-like"/>
    <property type="match status" value="1"/>
</dbReference>
<organism evidence="2 3">
    <name type="scientific">Ruegeria marisrubri</name>
    <dbReference type="NCBI Taxonomy" id="1685379"/>
    <lineage>
        <taxon>Bacteria</taxon>
        <taxon>Pseudomonadati</taxon>
        <taxon>Pseudomonadota</taxon>
        <taxon>Alphaproteobacteria</taxon>
        <taxon>Rhodobacterales</taxon>
        <taxon>Roseobacteraceae</taxon>
        <taxon>Ruegeria</taxon>
    </lineage>
</organism>
<dbReference type="InterPro" id="IPR029787">
    <property type="entry name" value="Nucleotide_cyclase"/>
</dbReference>
<feature type="domain" description="Guanylate cyclase" evidence="1">
    <location>
        <begin position="163"/>
        <end position="274"/>
    </location>
</feature>
<accession>A0A0X3TRA5</accession>
<dbReference type="InterPro" id="IPR037401">
    <property type="entry name" value="SnoaL-like"/>
</dbReference>
<dbReference type="InterPro" id="IPR001054">
    <property type="entry name" value="A/G_cyclase"/>
</dbReference>
<dbReference type="EMBL" id="LQBQ01000034">
    <property type="protein sequence ID" value="KUJ76986.1"/>
    <property type="molecule type" value="Genomic_DNA"/>
</dbReference>
<evidence type="ECO:0000313" key="2">
    <source>
        <dbReference type="EMBL" id="KUJ76986.1"/>
    </source>
</evidence>
<reference evidence="2 3" key="1">
    <citation type="submission" date="2015-12" db="EMBL/GenBank/DDBJ databases">
        <authorList>
            <person name="Shamseldin A."/>
            <person name="Moawad H."/>
            <person name="Abd El-Rahim W.M."/>
            <person name="Sadowsky M.J."/>
        </authorList>
    </citation>
    <scope>NUCLEOTIDE SEQUENCE [LARGE SCALE GENOMIC DNA]</scope>
    <source>
        <strain evidence="2 3">ZGT118</strain>
    </source>
</reference>
<gene>
    <name evidence="2" type="ORF">AVO45_10905</name>
</gene>